<dbReference type="KEGG" id="bsen:DP114_30095"/>
<dbReference type="AlphaFoldDB" id="A0A856MR77"/>
<keyword evidence="3" id="KW-1185">Reference proteome</keyword>
<protein>
    <submittedName>
        <fullName evidence="2">Bromodomain-containing protein</fullName>
    </submittedName>
</protein>
<organism evidence="2 3">
    <name type="scientific">Brasilonema sennae CENA114</name>
    <dbReference type="NCBI Taxonomy" id="415709"/>
    <lineage>
        <taxon>Bacteria</taxon>
        <taxon>Bacillati</taxon>
        <taxon>Cyanobacteriota</taxon>
        <taxon>Cyanophyceae</taxon>
        <taxon>Nostocales</taxon>
        <taxon>Scytonemataceae</taxon>
        <taxon>Brasilonema</taxon>
        <taxon>Bromeliae group (in: Brasilonema)</taxon>
    </lineage>
</organism>
<evidence type="ECO:0000313" key="2">
    <source>
        <dbReference type="EMBL" id="QDL11586.1"/>
    </source>
</evidence>
<dbReference type="Proteomes" id="UP000503129">
    <property type="component" value="Chromosome"/>
</dbReference>
<name>A0A856MR77_9CYAN</name>
<evidence type="ECO:0000313" key="3">
    <source>
        <dbReference type="Proteomes" id="UP000503129"/>
    </source>
</evidence>
<gene>
    <name evidence="2" type="ORF">DP114_30095</name>
</gene>
<dbReference type="EMBL" id="CP030118">
    <property type="protein sequence ID" value="QDL11586.1"/>
    <property type="molecule type" value="Genomic_DNA"/>
</dbReference>
<reference evidence="2 3" key="1">
    <citation type="submission" date="2018-06" db="EMBL/GenBank/DDBJ databases">
        <title>Comparative genomics of Brasilonema spp. strains.</title>
        <authorList>
            <person name="Alvarenga D.O."/>
            <person name="Fiore M.F."/>
            <person name="Varani A.M."/>
        </authorList>
    </citation>
    <scope>NUCLEOTIDE SEQUENCE [LARGE SCALE GENOMIC DNA]</scope>
    <source>
        <strain evidence="2 3">CENA114</strain>
    </source>
</reference>
<evidence type="ECO:0000256" key="1">
    <source>
        <dbReference type="SAM" id="MobiDB-lite"/>
    </source>
</evidence>
<feature type="region of interest" description="Disordered" evidence="1">
    <location>
        <begin position="46"/>
        <end position="74"/>
    </location>
</feature>
<dbReference type="RefSeq" id="WP_169267334.1">
    <property type="nucleotide sequence ID" value="NZ_CAWOXK010000001.1"/>
</dbReference>
<sequence length="74" mass="8545">MGFKYKWKNGSMPSRDQAARSQYLLDQQQFHNEQDRNLAEEHARKHLGVPTRIPDDERSILPQAAPNGSEVNQL</sequence>
<proteinExistence type="predicted"/>
<accession>A0A856MR77</accession>